<proteinExistence type="predicted"/>
<dbReference type="EMBL" id="NBSK02000005">
    <property type="protein sequence ID" value="KAJ0203899.1"/>
    <property type="molecule type" value="Genomic_DNA"/>
</dbReference>
<organism evidence="1 2">
    <name type="scientific">Lactuca sativa</name>
    <name type="common">Garden lettuce</name>
    <dbReference type="NCBI Taxonomy" id="4236"/>
    <lineage>
        <taxon>Eukaryota</taxon>
        <taxon>Viridiplantae</taxon>
        <taxon>Streptophyta</taxon>
        <taxon>Embryophyta</taxon>
        <taxon>Tracheophyta</taxon>
        <taxon>Spermatophyta</taxon>
        <taxon>Magnoliopsida</taxon>
        <taxon>eudicotyledons</taxon>
        <taxon>Gunneridae</taxon>
        <taxon>Pentapetalae</taxon>
        <taxon>asterids</taxon>
        <taxon>campanulids</taxon>
        <taxon>Asterales</taxon>
        <taxon>Asteraceae</taxon>
        <taxon>Cichorioideae</taxon>
        <taxon>Cichorieae</taxon>
        <taxon>Lactucinae</taxon>
        <taxon>Lactuca</taxon>
    </lineage>
</organism>
<reference evidence="1 2" key="1">
    <citation type="journal article" date="2017" name="Nat. Commun.">
        <title>Genome assembly with in vitro proximity ligation data and whole-genome triplication in lettuce.</title>
        <authorList>
            <person name="Reyes-Chin-Wo S."/>
            <person name="Wang Z."/>
            <person name="Yang X."/>
            <person name="Kozik A."/>
            <person name="Arikit S."/>
            <person name="Song C."/>
            <person name="Xia L."/>
            <person name="Froenicke L."/>
            <person name="Lavelle D.O."/>
            <person name="Truco M.J."/>
            <person name="Xia R."/>
            <person name="Zhu S."/>
            <person name="Xu C."/>
            <person name="Xu H."/>
            <person name="Xu X."/>
            <person name="Cox K."/>
            <person name="Korf I."/>
            <person name="Meyers B.C."/>
            <person name="Michelmore R.W."/>
        </authorList>
    </citation>
    <scope>NUCLEOTIDE SEQUENCE [LARGE SCALE GENOMIC DNA]</scope>
    <source>
        <strain evidence="2">cv. Salinas</strain>
        <tissue evidence="1">Seedlings</tissue>
    </source>
</reference>
<dbReference type="AlphaFoldDB" id="A0A9R1XB05"/>
<protein>
    <submittedName>
        <fullName evidence="1">Uncharacterized protein</fullName>
    </submittedName>
</protein>
<evidence type="ECO:0000313" key="1">
    <source>
        <dbReference type="EMBL" id="KAJ0203899.1"/>
    </source>
</evidence>
<evidence type="ECO:0000313" key="2">
    <source>
        <dbReference type="Proteomes" id="UP000235145"/>
    </source>
</evidence>
<keyword evidence="2" id="KW-1185">Reference proteome</keyword>
<sequence length="82" mass="9329">MDTSYVVDSTNINTEMPADVAETVEMVEAVEEIFIGNPEKFRELIDDEKPLYKGCPNFTKLSTVIQLLNLKSKYGLSDKYFT</sequence>
<dbReference type="Proteomes" id="UP000235145">
    <property type="component" value="Unassembled WGS sequence"/>
</dbReference>
<gene>
    <name evidence="1" type="ORF">LSAT_V11C500240120</name>
</gene>
<comment type="caution">
    <text evidence="1">The sequence shown here is derived from an EMBL/GenBank/DDBJ whole genome shotgun (WGS) entry which is preliminary data.</text>
</comment>
<name>A0A9R1XB05_LACSA</name>
<accession>A0A9R1XB05</accession>